<evidence type="ECO:0000313" key="4">
    <source>
        <dbReference type="EMBL" id="RDW91556.1"/>
    </source>
</evidence>
<dbReference type="EMBL" id="PDLN01000003">
    <property type="protein sequence ID" value="RDW91556.1"/>
    <property type="molecule type" value="Genomic_DNA"/>
</dbReference>
<keyword evidence="3" id="KW-0812">Transmembrane</keyword>
<evidence type="ECO:0000256" key="1">
    <source>
        <dbReference type="ARBA" id="ARBA00004685"/>
    </source>
</evidence>
<keyword evidence="3" id="KW-0472">Membrane</keyword>
<proteinExistence type="inferred from homology"/>
<evidence type="ECO:0000256" key="3">
    <source>
        <dbReference type="SAM" id="Phobius"/>
    </source>
</evidence>
<dbReference type="GO" id="GO:0043386">
    <property type="term" value="P:mycotoxin biosynthetic process"/>
    <property type="evidence" value="ECO:0007669"/>
    <property type="project" value="InterPro"/>
</dbReference>
<dbReference type="OrthoDB" id="3687641at2759"/>
<feature type="transmembrane region" description="Helical" evidence="3">
    <location>
        <begin position="51"/>
        <end position="72"/>
    </location>
</feature>
<dbReference type="PANTHER" id="PTHR33365">
    <property type="entry name" value="YALI0B05434P"/>
    <property type="match status" value="1"/>
</dbReference>
<comment type="pathway">
    <text evidence="1">Mycotoxin biosynthesis.</text>
</comment>
<dbReference type="Pfam" id="PF11807">
    <property type="entry name" value="UstYa"/>
    <property type="match status" value="1"/>
</dbReference>
<protein>
    <submittedName>
        <fullName evidence="4">Uncharacterized protein</fullName>
    </submittedName>
</protein>
<dbReference type="PANTHER" id="PTHR33365:SF4">
    <property type="entry name" value="CYCLOCHLOROTINE BIOSYNTHESIS PROTEIN O"/>
    <property type="match status" value="1"/>
</dbReference>
<evidence type="ECO:0000313" key="5">
    <source>
        <dbReference type="Proteomes" id="UP000256328"/>
    </source>
</evidence>
<gene>
    <name evidence="4" type="ORF">BP5796_02721</name>
</gene>
<comment type="caution">
    <text evidence="4">The sequence shown here is derived from an EMBL/GenBank/DDBJ whole genome shotgun (WGS) entry which is preliminary data.</text>
</comment>
<evidence type="ECO:0000256" key="2">
    <source>
        <dbReference type="ARBA" id="ARBA00035112"/>
    </source>
</evidence>
<keyword evidence="3" id="KW-1133">Transmembrane helix</keyword>
<comment type="similarity">
    <text evidence="2">Belongs to the ustYa family.</text>
</comment>
<dbReference type="InterPro" id="IPR021765">
    <property type="entry name" value="UstYa-like"/>
</dbReference>
<dbReference type="Proteomes" id="UP000256328">
    <property type="component" value="Unassembled WGS sequence"/>
</dbReference>
<reference evidence="4 5" key="1">
    <citation type="journal article" date="2018" name="IMA Fungus">
        <title>IMA Genome-F 9: Draft genome sequence of Annulohypoxylon stygium, Aspergillus mulundensis, Berkeleyomyces basicola (syn. Thielaviopsis basicola), Ceratocystis smalleyi, two Cercospora beticola strains, Coleophoma cylindrospora, Fusarium fracticaudum, Phialophora cf. hyalina, and Morchella septimelata.</title>
        <authorList>
            <person name="Wingfield B.D."/>
            <person name="Bills G.F."/>
            <person name="Dong Y."/>
            <person name="Huang W."/>
            <person name="Nel W.J."/>
            <person name="Swalarsk-Parry B.S."/>
            <person name="Vaghefi N."/>
            <person name="Wilken P.M."/>
            <person name="An Z."/>
            <person name="de Beer Z.W."/>
            <person name="De Vos L."/>
            <person name="Chen L."/>
            <person name="Duong T.A."/>
            <person name="Gao Y."/>
            <person name="Hammerbacher A."/>
            <person name="Kikkert J.R."/>
            <person name="Li Y."/>
            <person name="Li H."/>
            <person name="Li K."/>
            <person name="Li Q."/>
            <person name="Liu X."/>
            <person name="Ma X."/>
            <person name="Naidoo K."/>
            <person name="Pethybridge S.J."/>
            <person name="Sun J."/>
            <person name="Steenkamp E.T."/>
            <person name="van der Nest M.A."/>
            <person name="van Wyk S."/>
            <person name="Wingfield M.J."/>
            <person name="Xiong C."/>
            <person name="Yue Q."/>
            <person name="Zhang X."/>
        </authorList>
    </citation>
    <scope>NUCLEOTIDE SEQUENCE [LARGE SCALE GENOMIC DNA]</scope>
    <source>
        <strain evidence="4 5">BP5796</strain>
    </source>
</reference>
<organism evidence="4 5">
    <name type="scientific">Coleophoma crateriformis</name>
    <dbReference type="NCBI Taxonomy" id="565419"/>
    <lineage>
        <taxon>Eukaryota</taxon>
        <taxon>Fungi</taxon>
        <taxon>Dikarya</taxon>
        <taxon>Ascomycota</taxon>
        <taxon>Pezizomycotina</taxon>
        <taxon>Leotiomycetes</taxon>
        <taxon>Helotiales</taxon>
        <taxon>Dermateaceae</taxon>
        <taxon>Coleophoma</taxon>
    </lineage>
</organism>
<name>A0A3D8SZ33_9HELO</name>
<keyword evidence="5" id="KW-1185">Reference proteome</keyword>
<sequence>MEKLPSYTIPASRWRSKYAELAQSADNEHDVCPSCSHVQNRAHSSSTRSWLALWTIATVLFGVLIVSILLLAKQYTFHCSCVGESSCPSSTSLLSDQAFPYIPLRRVVWKVEQEFVDADPTDGQHWGTPGDEPDPTAWTAWDDIYDGSWVSVEPDETLDIPPGVPIQNFSVEGGGSWRTPKHGYSPSINHQIHCLGWIKHYLMPSRTQDIDYEHAGHCVEYIRHAIMCQGDLTLEKPENPTRWHVESIAYDETVHVCRDWTALSSALRATSLGFEYADDRSLLPFDNSDWQPWRPVVPFEAI</sequence>
<dbReference type="AlphaFoldDB" id="A0A3D8SZ33"/>
<accession>A0A3D8SZ33</accession>